<evidence type="ECO:0000313" key="1">
    <source>
        <dbReference type="EMBL" id="CAG8848405.1"/>
    </source>
</evidence>
<dbReference type="Proteomes" id="UP000789920">
    <property type="component" value="Unassembled WGS sequence"/>
</dbReference>
<comment type="caution">
    <text evidence="1">The sequence shown here is derived from an EMBL/GenBank/DDBJ whole genome shotgun (WGS) entry which is preliminary data.</text>
</comment>
<name>A0ACA9ST85_9GLOM</name>
<feature type="non-terminal residue" evidence="1">
    <location>
        <position position="61"/>
    </location>
</feature>
<organism evidence="1 2">
    <name type="scientific">Racocetra persica</name>
    <dbReference type="NCBI Taxonomy" id="160502"/>
    <lineage>
        <taxon>Eukaryota</taxon>
        <taxon>Fungi</taxon>
        <taxon>Fungi incertae sedis</taxon>
        <taxon>Mucoromycota</taxon>
        <taxon>Glomeromycotina</taxon>
        <taxon>Glomeromycetes</taxon>
        <taxon>Diversisporales</taxon>
        <taxon>Gigasporaceae</taxon>
        <taxon>Racocetra</taxon>
    </lineage>
</organism>
<feature type="non-terminal residue" evidence="1">
    <location>
        <position position="1"/>
    </location>
</feature>
<sequence length="61" mass="7168">TKLNIIYNFIPTNPKLSTIQSLKNNQILYIEQLLIADNQYLLLWNNIYLRTHKLSRGPIPS</sequence>
<accession>A0ACA9ST85</accession>
<proteinExistence type="predicted"/>
<evidence type="ECO:0000313" key="2">
    <source>
        <dbReference type="Proteomes" id="UP000789920"/>
    </source>
</evidence>
<dbReference type="EMBL" id="CAJVQC010160526">
    <property type="protein sequence ID" value="CAG8848405.1"/>
    <property type="molecule type" value="Genomic_DNA"/>
</dbReference>
<keyword evidence="2" id="KW-1185">Reference proteome</keyword>
<reference evidence="1" key="1">
    <citation type="submission" date="2021-06" db="EMBL/GenBank/DDBJ databases">
        <authorList>
            <person name="Kallberg Y."/>
            <person name="Tangrot J."/>
            <person name="Rosling A."/>
        </authorList>
    </citation>
    <scope>NUCLEOTIDE SEQUENCE</scope>
    <source>
        <strain evidence="1">MA461A</strain>
    </source>
</reference>
<protein>
    <submittedName>
        <fullName evidence="1">34621_t:CDS:1</fullName>
    </submittedName>
</protein>
<gene>
    <name evidence="1" type="ORF">RPERSI_LOCUS35110</name>
</gene>